<dbReference type="Pfam" id="PF13238">
    <property type="entry name" value="AAA_18"/>
    <property type="match status" value="1"/>
</dbReference>
<evidence type="ECO:0000313" key="1">
    <source>
        <dbReference type="EMBL" id="CEQ03759.1"/>
    </source>
</evidence>
<dbReference type="AlphaFoldDB" id="A0A0C7G5T0"/>
<dbReference type="SUPFAM" id="SSF52540">
    <property type="entry name" value="P-loop containing nucleoside triphosphate hydrolases"/>
    <property type="match status" value="1"/>
</dbReference>
<dbReference type="Gene3D" id="3.40.50.300">
    <property type="entry name" value="P-loop containing nucleotide triphosphate hydrolases"/>
    <property type="match status" value="1"/>
</dbReference>
<dbReference type="EMBL" id="CEKZ01000003">
    <property type="protein sequence ID" value="CEQ03759.1"/>
    <property type="molecule type" value="Genomic_DNA"/>
</dbReference>
<dbReference type="Proteomes" id="UP000049127">
    <property type="component" value="Unassembled WGS sequence"/>
</dbReference>
<name>A0A0C7G5T0_PARSO</name>
<accession>A0A0C7G5T0</accession>
<evidence type="ECO:0000313" key="2">
    <source>
        <dbReference type="Proteomes" id="UP000049127"/>
    </source>
</evidence>
<dbReference type="OrthoDB" id="9790407at2"/>
<gene>
    <name evidence="1" type="ORF">R28058_14921</name>
</gene>
<dbReference type="RefSeq" id="WP_055341978.1">
    <property type="nucleotide sequence ID" value="NZ_CDNI01000003.1"/>
</dbReference>
<sequence>MRKKLIIINGVMGVGKTSVSKALYKQLDNSFWLDGDNCWMMNPFEVTSENKYMVIDNITYLIDNFIKNSKSKYIILNWVIHTDEIMNSILYKINMDKIDLYKITLICDEDTLVKRIKKDIQFGIRDEDNIKRSLDKLKLYKNMNTLKIDTSNKSIDEIVENIKNVINN</sequence>
<reference evidence="1 2" key="1">
    <citation type="submission" date="2015-01" db="EMBL/GenBank/DDBJ databases">
        <authorList>
            <person name="Aslett A.Martin."/>
            <person name="De Silva Nishadi"/>
        </authorList>
    </citation>
    <scope>NUCLEOTIDE SEQUENCE [LARGE SCALE GENOMIC DNA]</scope>
    <source>
        <strain evidence="1 2">R28058</strain>
    </source>
</reference>
<proteinExistence type="predicted"/>
<dbReference type="InterPro" id="IPR027417">
    <property type="entry name" value="P-loop_NTPase"/>
</dbReference>
<protein>
    <submittedName>
        <fullName evidence="1">AAA domain-containing protein</fullName>
    </submittedName>
</protein>
<organism evidence="1 2">
    <name type="scientific">Paraclostridium sordellii</name>
    <name type="common">Clostridium sordellii</name>
    <dbReference type="NCBI Taxonomy" id="1505"/>
    <lineage>
        <taxon>Bacteria</taxon>
        <taxon>Bacillati</taxon>
        <taxon>Bacillota</taxon>
        <taxon>Clostridia</taxon>
        <taxon>Peptostreptococcales</taxon>
        <taxon>Peptostreptococcaceae</taxon>
        <taxon>Paraclostridium</taxon>
    </lineage>
</organism>